<dbReference type="GO" id="GO:0097367">
    <property type="term" value="F:carbohydrate derivative binding"/>
    <property type="evidence" value="ECO:0007669"/>
    <property type="project" value="InterPro"/>
</dbReference>
<dbReference type="InterPro" id="IPR001347">
    <property type="entry name" value="SIS_dom"/>
</dbReference>
<keyword evidence="3" id="KW-1185">Reference proteome</keyword>
<dbReference type="Gene3D" id="3.40.50.10490">
    <property type="entry name" value="Glucose-6-phosphate isomerase like protein, domain 1"/>
    <property type="match status" value="1"/>
</dbReference>
<dbReference type="Proteomes" id="UP000198727">
    <property type="component" value="Unassembled WGS sequence"/>
</dbReference>
<name>A0A1I5XGI9_9PSEU</name>
<accession>A0A1I5XGI9</accession>
<dbReference type="GO" id="GO:1901135">
    <property type="term" value="P:carbohydrate derivative metabolic process"/>
    <property type="evidence" value="ECO:0007669"/>
    <property type="project" value="InterPro"/>
</dbReference>
<evidence type="ECO:0000259" key="1">
    <source>
        <dbReference type="PROSITE" id="PS51464"/>
    </source>
</evidence>
<keyword evidence="2" id="KW-0413">Isomerase</keyword>
<dbReference type="SUPFAM" id="SSF53697">
    <property type="entry name" value="SIS domain"/>
    <property type="match status" value="1"/>
</dbReference>
<sequence length="187" mass="19333">MIEEHFSALRTALDRACAAAPRIQRWGHHLAEVLGSGGRLLACGNGGSAAEAQHLTGELVGRFRDERAPLSAIALHADTSAGTAILNDYGEHELFARQVRAHGRPGDVLVALSTSGRSQNVVAAAKTAQELGLTTWALTGPAPNRLAALCDDAVAVDAPTVATVQEVHLAVVHALCAVLDESLGVAA</sequence>
<dbReference type="PANTHER" id="PTHR30390:SF6">
    <property type="entry name" value="DNAA INITIATOR-ASSOCIATING PROTEIN DIAA"/>
    <property type="match status" value="1"/>
</dbReference>
<evidence type="ECO:0000313" key="2">
    <source>
        <dbReference type="EMBL" id="SFQ31079.1"/>
    </source>
</evidence>
<dbReference type="InterPro" id="IPR046348">
    <property type="entry name" value="SIS_dom_sf"/>
</dbReference>
<evidence type="ECO:0000313" key="3">
    <source>
        <dbReference type="Proteomes" id="UP000198727"/>
    </source>
</evidence>
<dbReference type="PANTHER" id="PTHR30390">
    <property type="entry name" value="SEDOHEPTULOSE 7-PHOSPHATE ISOMERASE / DNAA INITIATOR-ASSOCIATING FACTOR FOR REPLICATION INITIATION"/>
    <property type="match status" value="1"/>
</dbReference>
<feature type="domain" description="SIS" evidence="1">
    <location>
        <begin position="30"/>
        <end position="185"/>
    </location>
</feature>
<dbReference type="RefSeq" id="WP_092531424.1">
    <property type="nucleotide sequence ID" value="NZ_FOWW01000006.1"/>
</dbReference>
<dbReference type="STRING" id="587909.SAMN05421810_10650"/>
<dbReference type="AlphaFoldDB" id="A0A1I5XGI9"/>
<gene>
    <name evidence="2" type="ORF">SAMN05421810_10650</name>
</gene>
<organism evidence="2 3">
    <name type="scientific">Amycolatopsis arida</name>
    <dbReference type="NCBI Taxonomy" id="587909"/>
    <lineage>
        <taxon>Bacteria</taxon>
        <taxon>Bacillati</taxon>
        <taxon>Actinomycetota</taxon>
        <taxon>Actinomycetes</taxon>
        <taxon>Pseudonocardiales</taxon>
        <taxon>Pseudonocardiaceae</taxon>
        <taxon>Amycolatopsis</taxon>
    </lineage>
</organism>
<dbReference type="InterPro" id="IPR035461">
    <property type="entry name" value="GmhA/DiaA"/>
</dbReference>
<dbReference type="EMBL" id="FOWW01000006">
    <property type="protein sequence ID" value="SFQ31079.1"/>
    <property type="molecule type" value="Genomic_DNA"/>
</dbReference>
<dbReference type="OrthoDB" id="9810929at2"/>
<protein>
    <submittedName>
        <fullName evidence="2">D-sedoheptulose 7-phosphate isomerase</fullName>
    </submittedName>
</protein>
<dbReference type="GO" id="GO:0016853">
    <property type="term" value="F:isomerase activity"/>
    <property type="evidence" value="ECO:0007669"/>
    <property type="project" value="UniProtKB-KW"/>
</dbReference>
<dbReference type="InterPro" id="IPR050099">
    <property type="entry name" value="SIS_GmhA/DiaA_subfam"/>
</dbReference>
<dbReference type="CDD" id="cd05006">
    <property type="entry name" value="SIS_GmhA"/>
    <property type="match status" value="1"/>
</dbReference>
<dbReference type="PROSITE" id="PS51464">
    <property type="entry name" value="SIS"/>
    <property type="match status" value="1"/>
</dbReference>
<proteinExistence type="predicted"/>
<dbReference type="Pfam" id="PF13580">
    <property type="entry name" value="SIS_2"/>
    <property type="match status" value="1"/>
</dbReference>
<reference evidence="3" key="1">
    <citation type="submission" date="2016-10" db="EMBL/GenBank/DDBJ databases">
        <authorList>
            <person name="Varghese N."/>
            <person name="Submissions S."/>
        </authorList>
    </citation>
    <scope>NUCLEOTIDE SEQUENCE [LARGE SCALE GENOMIC DNA]</scope>
    <source>
        <strain evidence="3">CGMCC 4.5579</strain>
    </source>
</reference>